<evidence type="ECO:0008006" key="4">
    <source>
        <dbReference type="Google" id="ProtNLM"/>
    </source>
</evidence>
<dbReference type="EMBL" id="JANUHC010000003">
    <property type="protein sequence ID" value="MCS0629760.1"/>
    <property type="molecule type" value="Genomic_DNA"/>
</dbReference>
<name>A0ABT2BXA7_9BURK</name>
<evidence type="ECO:0000313" key="2">
    <source>
        <dbReference type="EMBL" id="MCS0629760.1"/>
    </source>
</evidence>
<feature type="transmembrane region" description="Helical" evidence="1">
    <location>
        <begin position="316"/>
        <end position="336"/>
    </location>
</feature>
<evidence type="ECO:0000313" key="3">
    <source>
        <dbReference type="Proteomes" id="UP001165263"/>
    </source>
</evidence>
<feature type="transmembrane region" description="Helical" evidence="1">
    <location>
        <begin position="151"/>
        <end position="171"/>
    </location>
</feature>
<dbReference type="PROSITE" id="PS51257">
    <property type="entry name" value="PROKAR_LIPOPROTEIN"/>
    <property type="match status" value="1"/>
</dbReference>
<gene>
    <name evidence="2" type="ORF">NX786_10505</name>
</gene>
<keyword evidence="1" id="KW-0472">Membrane</keyword>
<reference evidence="2" key="1">
    <citation type="submission" date="2022-08" db="EMBL/GenBank/DDBJ databases">
        <title>Reclassification of Massilia species as members of the genera Telluria, Duganella, Pseudoduganella, Mokoshia gen. nov. and Zemynaea gen. nov. using orthogonal and non-orthogonal genome-based approaches.</title>
        <authorList>
            <person name="Bowman J.P."/>
        </authorList>
    </citation>
    <scope>NUCLEOTIDE SEQUENCE</scope>
    <source>
        <strain evidence="2">LMG 11547</strain>
    </source>
</reference>
<feature type="transmembrane region" description="Helical" evidence="1">
    <location>
        <begin position="191"/>
        <end position="212"/>
    </location>
</feature>
<sequence length="525" mass="56486">MPDTPRSRFLTWALLFVLVACALIASQIGPILTVNHEVGDFAANSLLIQDAKRLHLAVGNYSRVGFNHPGPAILYVLAFGELVLHDWLHLVPSPLSGQVVAGCLYNAAWIVLIVALVRRSGAALVPALLFAAVVVLMIARSDHAIVNGIWFPHLYVLPYAATLVAIARLVHGHADSLKALAIASGFLINGHVSFVPMLGVILIVVLAVNLLTTRDDRALRVLSPGWLRANRRALLTAVGLLFLFFVPLIVATVRHWPGPVADYLRFGHDNKGNTLEQTVRYVSAYWGAGPSVACGLALLVLLLVDGGGAKGRGIGRAARALGAAFVAATVAVLFYVKVGVDNLDYNYIALFYYAVPALACALLALIVFQAGGAGTAKTAVAAVLTLWALGGIWHQAKQDPMYTVFYNRPDIPALYDALRAQPGSGRIVLDLEQKDETWGEIWGHVLGLQAYAKRRHVDLVCVNEHWHISFTHAGRCTPEEVAHNRRYDVHQAGPRDPVQGKPDVEAAHLALHRAAPAPIATAGGQ</sequence>
<feature type="transmembrane region" description="Helical" evidence="1">
    <location>
        <begin position="348"/>
        <end position="368"/>
    </location>
</feature>
<accession>A0ABT2BXA7</accession>
<feature type="transmembrane region" description="Helical" evidence="1">
    <location>
        <begin position="284"/>
        <end position="304"/>
    </location>
</feature>
<organism evidence="2 3">
    <name type="scientific">Telluria mixta</name>
    <dbReference type="NCBI Taxonomy" id="34071"/>
    <lineage>
        <taxon>Bacteria</taxon>
        <taxon>Pseudomonadati</taxon>
        <taxon>Pseudomonadota</taxon>
        <taxon>Betaproteobacteria</taxon>
        <taxon>Burkholderiales</taxon>
        <taxon>Oxalobacteraceae</taxon>
        <taxon>Telluria group</taxon>
        <taxon>Telluria</taxon>
    </lineage>
</organism>
<protein>
    <recommendedName>
        <fullName evidence="4">Glycosyltransferase RgtA/B/C/D-like domain-containing protein</fullName>
    </recommendedName>
</protein>
<feature type="transmembrane region" description="Helical" evidence="1">
    <location>
        <begin position="99"/>
        <end position="117"/>
    </location>
</feature>
<keyword evidence="1" id="KW-1133">Transmembrane helix</keyword>
<keyword evidence="3" id="KW-1185">Reference proteome</keyword>
<dbReference type="RefSeq" id="WP_259448877.1">
    <property type="nucleotide sequence ID" value="NZ_CP119520.1"/>
</dbReference>
<evidence type="ECO:0000256" key="1">
    <source>
        <dbReference type="SAM" id="Phobius"/>
    </source>
</evidence>
<feature type="transmembrane region" description="Helical" evidence="1">
    <location>
        <begin position="123"/>
        <end position="139"/>
    </location>
</feature>
<keyword evidence="1" id="KW-0812">Transmembrane</keyword>
<comment type="caution">
    <text evidence="2">The sequence shown here is derived from an EMBL/GenBank/DDBJ whole genome shotgun (WGS) entry which is preliminary data.</text>
</comment>
<proteinExistence type="predicted"/>
<feature type="transmembrane region" description="Helical" evidence="1">
    <location>
        <begin position="375"/>
        <end position="393"/>
    </location>
</feature>
<feature type="transmembrane region" description="Helical" evidence="1">
    <location>
        <begin position="233"/>
        <end position="256"/>
    </location>
</feature>
<dbReference type="Proteomes" id="UP001165263">
    <property type="component" value="Unassembled WGS sequence"/>
</dbReference>